<reference evidence="6" key="1">
    <citation type="submission" date="2021-02" db="EMBL/GenBank/DDBJ databases">
        <authorList>
            <person name="Dougan E. K."/>
            <person name="Rhodes N."/>
            <person name="Thang M."/>
            <person name="Chan C."/>
        </authorList>
    </citation>
    <scope>NUCLEOTIDE SEQUENCE</scope>
</reference>
<protein>
    <submittedName>
        <fullName evidence="6">CysK protein</fullName>
    </submittedName>
</protein>
<dbReference type="InterPro" id="IPR036052">
    <property type="entry name" value="TrpB-like_PALP_sf"/>
</dbReference>
<evidence type="ECO:0000313" key="6">
    <source>
        <dbReference type="EMBL" id="CAE7247332.1"/>
    </source>
</evidence>
<organism evidence="6 7">
    <name type="scientific">Symbiodinium natans</name>
    <dbReference type="NCBI Taxonomy" id="878477"/>
    <lineage>
        <taxon>Eukaryota</taxon>
        <taxon>Sar</taxon>
        <taxon>Alveolata</taxon>
        <taxon>Dinophyceae</taxon>
        <taxon>Suessiales</taxon>
        <taxon>Symbiodiniaceae</taxon>
        <taxon>Symbiodinium</taxon>
    </lineage>
</organism>
<dbReference type="Gene3D" id="3.40.50.1100">
    <property type="match status" value="2"/>
</dbReference>
<gene>
    <name evidence="6" type="primary">cysK</name>
    <name evidence="6" type="ORF">SNAT2548_LOCUS11823</name>
</gene>
<accession>A0A812LJP2</accession>
<dbReference type="InterPro" id="IPR001926">
    <property type="entry name" value="TrpB-like_PALP"/>
</dbReference>
<feature type="compositionally biased region" description="Basic and acidic residues" evidence="4">
    <location>
        <begin position="1"/>
        <end position="12"/>
    </location>
</feature>
<dbReference type="InterPro" id="IPR050214">
    <property type="entry name" value="Cys_Synth/Cystath_Beta-Synth"/>
</dbReference>
<evidence type="ECO:0000256" key="1">
    <source>
        <dbReference type="ARBA" id="ARBA00001933"/>
    </source>
</evidence>
<evidence type="ECO:0000256" key="3">
    <source>
        <dbReference type="ARBA" id="ARBA00022898"/>
    </source>
</evidence>
<feature type="domain" description="Tryptophan synthase beta chain-like PALP" evidence="5">
    <location>
        <begin position="1601"/>
        <end position="1867"/>
    </location>
</feature>
<dbReference type="GO" id="GO:0044272">
    <property type="term" value="P:sulfur compound biosynthetic process"/>
    <property type="evidence" value="ECO:0007669"/>
    <property type="project" value="UniProtKB-ARBA"/>
</dbReference>
<name>A0A812LJP2_9DINO</name>
<dbReference type="CDD" id="cd01561">
    <property type="entry name" value="CBS_like"/>
    <property type="match status" value="1"/>
</dbReference>
<keyword evidence="3" id="KW-0663">Pyridoxal phosphate</keyword>
<dbReference type="GO" id="GO:0006534">
    <property type="term" value="P:cysteine metabolic process"/>
    <property type="evidence" value="ECO:0007669"/>
    <property type="project" value="UniProtKB-ARBA"/>
</dbReference>
<sequence length="1904" mass="220193">MLRRSEELEEISRMPGPGPPPAEAWRRLVASDRAGEIELSVQVLRRQMARTQQASLQHWRRWAERAPGRNERRRFRDCLRRLALRRWHQRSLANQQQRELADQASALLRVRALRQALRGLARGGAKEEDTRRKKRLSLEKVQLRRRLSSGFSWWLSSAHGSRRNSAARLALQRSAARRALHRLQSHLRDSKELQLAQNLAQMQLKGSTRRRAIRRWSRWCRKRQQRRLLLRGHLLNYSRPRLLRRCFHGWASHAREEQRNQVTLLKAQVILDLSLKRRTFHSWWGRWQSVFKGISVLRGFGRSLDDERLLFFMAAWRASLERLRQERVVLHGLAESLRKRLQGGVVRRLADFAATRRRHGEASAAIERRQRRFIQAVALHAWRGRHHAGREATSKLRGLNEVLHKDFVSQLLASWNSAARQLRLARAAIETLARGVGKMRQAGALSRLRGFHAQRLREEQLEAKELAVQAAQRRRLCHYSLGRWIHLFDAVRYRRHQQTTGLLGRTWRAWLQVVQEELELARLRVAQGMTLRLSLLLRAGFEWWCAAVQSGREFRVLVPVLLESVSDALEAHALRCEWLAWQEWWCHVGECRAADAEELLLSCLRAWQQSALEQRHKRGVHLLCERYRNTRTRRKVLHAWQRRLKRLSVVTQSVHLWAASRATLWAQTVAMAWHNCAARRRSSQVAATQLLWQRRARLISTWRLLLLRRLAAQGVAEAVLLSRALRWLRAWRLWAFTHARRREADEAKATFVRQSRQRWWVERWCSVCRLNRLVDVAEKWDGQVVCRQLVRTAFRGWSALMGLYACAEKVAGVLAAHRMSRVLRLWSFLLRVGEKRPHQIMRSALAQWAAARNRNTEVRQGLYRLGRWTMKPVFQQWLLYLRDRRRRQGLLVNHRGRLEDSTKGREQRSALSWWHHVADEVRREQRKDAAHSPSAERDAERHEQVLQVRRRELLLHWREALLFKRARLWQRQRPRLVMDITGQTMLAACFLVLAQRARQRRAASKAQEKVRAMCDRSSLTRSFDEWAKVYEFESSSFFASRLLDRWKLSRILERWKHHTVFRAGFTSHVNKKTNSAKLQRLASCMAAWKERLQLRQIVAGMWLGRRRAWNSALLLAWRSQANKVAEQRRQLRRLYRVTKFRKASRGAKQQRGVVDARTLAQFFRAYAAWVAQARALEARASDLSAAVAAQRRRRRLGAWAMHGRAFFASSKCAAGAFTSWLAQARKNKSLQWASQTLVSERTLRTWQYGLRKLCEWRKLRRGLKAIMAGRGISWLRQALKCWVAALGPARWAASEFLRRGLTQQRLVFVSWARHHGEGRLRRQHAEALNRRSSELRASQALVRWLSRGRRRAGAARVAEILARAESHWLTEEDWMRRALSDHGLQAMFYRFAEALDQHRSRREPQGGSLLLRGSFQSVVTLIWARQQLSVVLGRMRGYHQPWFLGFWASGPWPLLAPSDPYFLQAEIRLRVMISKLEAERAQEYVPSAFRMMRSDDSESTTPLQQRQLLWQALADLLVVHHPGWPSQPPRREAAEPVTPVKGPVSSPLPHFGAETRYRKGCEVFARKHDEDDDDLAAGGSGLAVLERNVQGSRNLVALLVEDRLACGIIEDAERRGLIKPGDTVVEATSGNTGIALAMVCAQRGYKCVITMAESFSVERRKLMRYLGARVIVTPRAGKGTGMVIKAQELARAHGWFLCHQFESEANHQFHYNTTGLEILSDFDGAQLDYLVLGYGTGGTFVGAGRRLREHRPEVKICLAEPAEAPLLASGQKTERRADGSATTSHPFFAPHLIQGWTPDFIAKIVEDGVKNPGYDEYVAVSGTAAVTMSQMLAKTQGIFTGLSGGASMHAAVEMAKRAPEGSVLLVLLADTAERYFSTPLFANINEHMNDEELVISRSTPSFQM</sequence>
<dbReference type="PANTHER" id="PTHR10314">
    <property type="entry name" value="CYSTATHIONINE BETA-SYNTHASE"/>
    <property type="match status" value="1"/>
</dbReference>
<comment type="similarity">
    <text evidence="2">Belongs to the cysteine synthase/cystathionine beta-synthase family.</text>
</comment>
<dbReference type="GO" id="GO:0009069">
    <property type="term" value="P:serine family amino acid metabolic process"/>
    <property type="evidence" value="ECO:0007669"/>
    <property type="project" value="UniProtKB-ARBA"/>
</dbReference>
<evidence type="ECO:0000256" key="2">
    <source>
        <dbReference type="ARBA" id="ARBA00007103"/>
    </source>
</evidence>
<dbReference type="FunFam" id="3.40.50.1100:FF:000003">
    <property type="entry name" value="Cystathionine beta-synthase"/>
    <property type="match status" value="1"/>
</dbReference>
<dbReference type="OrthoDB" id="410326at2759"/>
<evidence type="ECO:0000259" key="5">
    <source>
        <dbReference type="Pfam" id="PF00291"/>
    </source>
</evidence>
<feature type="region of interest" description="Disordered" evidence="4">
    <location>
        <begin position="1"/>
        <end position="22"/>
    </location>
</feature>
<dbReference type="Proteomes" id="UP000604046">
    <property type="component" value="Unassembled WGS sequence"/>
</dbReference>
<comment type="cofactor">
    <cofactor evidence="1">
        <name>pyridoxal 5'-phosphate</name>
        <dbReference type="ChEBI" id="CHEBI:597326"/>
    </cofactor>
</comment>
<proteinExistence type="inferred from homology"/>
<dbReference type="Pfam" id="PF00291">
    <property type="entry name" value="PALP"/>
    <property type="match status" value="1"/>
</dbReference>
<feature type="region of interest" description="Disordered" evidence="4">
    <location>
        <begin position="1524"/>
        <end position="1549"/>
    </location>
</feature>
<dbReference type="SUPFAM" id="SSF53686">
    <property type="entry name" value="Tryptophan synthase beta subunit-like PLP-dependent enzymes"/>
    <property type="match status" value="1"/>
</dbReference>
<dbReference type="EMBL" id="CAJNDS010001112">
    <property type="protein sequence ID" value="CAE7247332.1"/>
    <property type="molecule type" value="Genomic_DNA"/>
</dbReference>
<keyword evidence="7" id="KW-1185">Reference proteome</keyword>
<evidence type="ECO:0000313" key="7">
    <source>
        <dbReference type="Proteomes" id="UP000604046"/>
    </source>
</evidence>
<evidence type="ECO:0000256" key="4">
    <source>
        <dbReference type="SAM" id="MobiDB-lite"/>
    </source>
</evidence>
<comment type="caution">
    <text evidence="6">The sequence shown here is derived from an EMBL/GenBank/DDBJ whole genome shotgun (WGS) entry which is preliminary data.</text>
</comment>